<name>A0ABD0SFI3_LOXSC</name>
<keyword evidence="6" id="KW-1205">Fibrinolytic toxin</keyword>
<dbReference type="PROSITE" id="PS00135">
    <property type="entry name" value="TRYPSIN_SER"/>
    <property type="match status" value="1"/>
</dbReference>
<dbReference type="GO" id="GO:0008236">
    <property type="term" value="F:serine-type peptidase activity"/>
    <property type="evidence" value="ECO:0007669"/>
    <property type="project" value="UniProtKB-KW"/>
</dbReference>
<dbReference type="InterPro" id="IPR009003">
    <property type="entry name" value="Peptidase_S1_PA"/>
</dbReference>
<evidence type="ECO:0000313" key="12">
    <source>
        <dbReference type="Proteomes" id="UP001549921"/>
    </source>
</evidence>
<feature type="domain" description="Peptidase S1" evidence="10">
    <location>
        <begin position="43"/>
        <end position="284"/>
    </location>
</feature>
<keyword evidence="7" id="KW-0645">Protease</keyword>
<accession>A0ABD0SFI3</accession>
<dbReference type="InterPro" id="IPR051333">
    <property type="entry name" value="CLIP_Serine_Protease"/>
</dbReference>
<evidence type="ECO:0000256" key="7">
    <source>
        <dbReference type="RuleBase" id="RU363034"/>
    </source>
</evidence>
<evidence type="ECO:0000256" key="2">
    <source>
        <dbReference type="ARBA" id="ARBA00022656"/>
    </source>
</evidence>
<keyword evidence="7" id="KW-0378">Hydrolase</keyword>
<evidence type="ECO:0000256" key="5">
    <source>
        <dbReference type="ARBA" id="ARBA00055534"/>
    </source>
</evidence>
<comment type="subcellular location">
    <subcellularLocation>
        <location evidence="1">Secreted</location>
        <location evidence="1">Extracellular space</location>
    </subcellularLocation>
</comment>
<evidence type="ECO:0000313" key="11">
    <source>
        <dbReference type="EMBL" id="KAL0818591.1"/>
    </source>
</evidence>
<dbReference type="InterPro" id="IPR001254">
    <property type="entry name" value="Trypsin_dom"/>
</dbReference>
<dbReference type="PROSITE" id="PS00134">
    <property type="entry name" value="TRYPSIN_HIS"/>
    <property type="match status" value="1"/>
</dbReference>
<dbReference type="GO" id="GO:0005576">
    <property type="term" value="C:extracellular region"/>
    <property type="evidence" value="ECO:0007669"/>
    <property type="project" value="UniProtKB-SubCell"/>
</dbReference>
<keyword evidence="3" id="KW-1015">Disulfide bond</keyword>
<reference evidence="11 12" key="1">
    <citation type="submission" date="2024-06" db="EMBL/GenBank/DDBJ databases">
        <title>A chromosome-level genome assembly of beet webworm, Loxostege sticticalis.</title>
        <authorList>
            <person name="Zhang Y."/>
        </authorList>
    </citation>
    <scope>NUCLEOTIDE SEQUENCE [LARGE SCALE GENOMIC DNA]</scope>
    <source>
        <strain evidence="11">AQ028</strain>
        <tissue evidence="11">Male pupae</tissue>
    </source>
</reference>
<feature type="chain" id="PRO_5044784520" description="Peptidase S1 domain-containing protein" evidence="9">
    <location>
        <begin position="19"/>
        <end position="407"/>
    </location>
</feature>
<sequence length="407" mass="44637">MMWTVIFVVALAVGQVPARPEEAQYEKADFVENVRGVSSDSRILSGWEAYPGQLPYHVSLRMVDPNGAGFACGASLIARNWVISAAHCTANRAYIVIRAGVVHVATPEFTTETTEWFNHPTFVDQMAHVVQPNDIALLKLNEDVPYTRLTQPIRVQPRVDAFRNYNNLRLVASGHGRTWTNGAAAQVLNWVYLRGVTNFFCSRTFGEGLINNNAICAQYYNVTSQSTCQGDSGGPLVHVDADGVPTLVGIASFVAGGHHGCHSGLPAGFIRPGPFHNWFTQVTGLDFDNLVEEDDETEAPTEPPTTTTTTTTTTQAPTTTTTTQAPTTTTTTQAPTTTTTQAPTTTPAPEEEEESESESSEEDEEDPELKDLLKRLEVMVKVKVRMSKLGKKIEHGINHNRTIEHRR</sequence>
<dbReference type="Proteomes" id="UP001549921">
    <property type="component" value="Unassembled WGS sequence"/>
</dbReference>
<comment type="function">
    <text evidence="5">Fibrinolytic activity; shows preferential cleavage of Arg-Gly bonds in all three fibrinogen chains. Contact with the caterpillars causes severe bleeding, due the anticoagulant effect of the protein.</text>
</comment>
<dbReference type="Gene3D" id="2.40.10.10">
    <property type="entry name" value="Trypsin-like serine proteases"/>
    <property type="match status" value="1"/>
</dbReference>
<comment type="caution">
    <text evidence="11">The sequence shown here is derived from an EMBL/GenBank/DDBJ whole genome shotgun (WGS) entry which is preliminary data.</text>
</comment>
<evidence type="ECO:0000256" key="9">
    <source>
        <dbReference type="SAM" id="SignalP"/>
    </source>
</evidence>
<evidence type="ECO:0000256" key="6">
    <source>
        <dbReference type="ARBA" id="ARBA00084094"/>
    </source>
</evidence>
<keyword evidence="7" id="KW-0720">Serine protease</keyword>
<dbReference type="PANTHER" id="PTHR24260:SF134">
    <property type="entry name" value="AT07769P-RELATED"/>
    <property type="match status" value="1"/>
</dbReference>
<evidence type="ECO:0000256" key="8">
    <source>
        <dbReference type="SAM" id="MobiDB-lite"/>
    </source>
</evidence>
<dbReference type="GO" id="GO:0006508">
    <property type="term" value="P:proteolysis"/>
    <property type="evidence" value="ECO:0007669"/>
    <property type="project" value="UniProtKB-KW"/>
</dbReference>
<dbReference type="PROSITE" id="PS50240">
    <property type="entry name" value="TRYPSIN_DOM"/>
    <property type="match status" value="1"/>
</dbReference>
<feature type="signal peptide" evidence="9">
    <location>
        <begin position="1"/>
        <end position="18"/>
    </location>
</feature>
<evidence type="ECO:0000256" key="1">
    <source>
        <dbReference type="ARBA" id="ARBA00004239"/>
    </source>
</evidence>
<dbReference type="InterPro" id="IPR018114">
    <property type="entry name" value="TRYPSIN_HIS"/>
</dbReference>
<dbReference type="FunFam" id="2.40.10.10:FF:000068">
    <property type="entry name" value="transmembrane protease serine 2"/>
    <property type="match status" value="1"/>
</dbReference>
<protein>
    <recommendedName>
        <fullName evidence="10">Peptidase S1 domain-containing protein</fullName>
    </recommendedName>
</protein>
<dbReference type="EMBL" id="JBEDNZ010000022">
    <property type="protein sequence ID" value="KAL0818591.1"/>
    <property type="molecule type" value="Genomic_DNA"/>
</dbReference>
<gene>
    <name evidence="11" type="ORF">ABMA28_009025</name>
</gene>
<dbReference type="SMART" id="SM00020">
    <property type="entry name" value="Tryp_SPc"/>
    <property type="match status" value="1"/>
</dbReference>
<dbReference type="Pfam" id="PF00089">
    <property type="entry name" value="Trypsin"/>
    <property type="match status" value="1"/>
</dbReference>
<keyword evidence="9" id="KW-0732">Signal</keyword>
<evidence type="ECO:0000259" key="10">
    <source>
        <dbReference type="PROSITE" id="PS50240"/>
    </source>
</evidence>
<feature type="compositionally biased region" description="Acidic residues" evidence="8">
    <location>
        <begin position="349"/>
        <end position="368"/>
    </location>
</feature>
<dbReference type="SUPFAM" id="SSF50494">
    <property type="entry name" value="Trypsin-like serine proteases"/>
    <property type="match status" value="1"/>
</dbReference>
<feature type="region of interest" description="Disordered" evidence="8">
    <location>
        <begin position="293"/>
        <end position="372"/>
    </location>
</feature>
<evidence type="ECO:0000256" key="4">
    <source>
        <dbReference type="ARBA" id="ARBA00023240"/>
    </source>
</evidence>
<dbReference type="PANTHER" id="PTHR24260">
    <property type="match status" value="1"/>
</dbReference>
<dbReference type="InterPro" id="IPR043504">
    <property type="entry name" value="Peptidase_S1_PA_chymotrypsin"/>
</dbReference>
<dbReference type="GO" id="GO:0090729">
    <property type="term" value="F:toxin activity"/>
    <property type="evidence" value="ECO:0007669"/>
    <property type="project" value="UniProtKB-KW"/>
</dbReference>
<organism evidence="11 12">
    <name type="scientific">Loxostege sticticalis</name>
    <name type="common">Beet webworm moth</name>
    <dbReference type="NCBI Taxonomy" id="481309"/>
    <lineage>
        <taxon>Eukaryota</taxon>
        <taxon>Metazoa</taxon>
        <taxon>Ecdysozoa</taxon>
        <taxon>Arthropoda</taxon>
        <taxon>Hexapoda</taxon>
        <taxon>Insecta</taxon>
        <taxon>Pterygota</taxon>
        <taxon>Neoptera</taxon>
        <taxon>Endopterygota</taxon>
        <taxon>Lepidoptera</taxon>
        <taxon>Glossata</taxon>
        <taxon>Ditrysia</taxon>
        <taxon>Pyraloidea</taxon>
        <taxon>Crambidae</taxon>
        <taxon>Pyraustinae</taxon>
        <taxon>Loxostege</taxon>
    </lineage>
</organism>
<evidence type="ECO:0000256" key="3">
    <source>
        <dbReference type="ARBA" id="ARBA00023157"/>
    </source>
</evidence>
<dbReference type="InterPro" id="IPR001314">
    <property type="entry name" value="Peptidase_S1A"/>
</dbReference>
<keyword evidence="2" id="KW-0800">Toxin</keyword>
<proteinExistence type="predicted"/>
<dbReference type="CDD" id="cd00190">
    <property type="entry name" value="Tryp_SPc"/>
    <property type="match status" value="1"/>
</dbReference>
<dbReference type="AlphaFoldDB" id="A0ABD0SFI3"/>
<dbReference type="PRINTS" id="PR00722">
    <property type="entry name" value="CHYMOTRYPSIN"/>
</dbReference>
<keyword evidence="4" id="KW-1199">Hemostasis impairing toxin</keyword>
<feature type="compositionally biased region" description="Low complexity" evidence="8">
    <location>
        <begin position="304"/>
        <end position="348"/>
    </location>
</feature>
<dbReference type="InterPro" id="IPR033116">
    <property type="entry name" value="TRYPSIN_SER"/>
</dbReference>